<feature type="compositionally biased region" description="Basic and acidic residues" evidence="1">
    <location>
        <begin position="185"/>
        <end position="195"/>
    </location>
</feature>
<evidence type="ECO:0000313" key="4">
    <source>
        <dbReference type="EMBL" id="ORX53797.1"/>
    </source>
</evidence>
<feature type="compositionally biased region" description="Low complexity" evidence="1">
    <location>
        <begin position="196"/>
        <end position="206"/>
    </location>
</feature>
<dbReference type="PANTHER" id="PTHR47842">
    <property type="entry name" value="EXPRESSED PROTEIN"/>
    <property type="match status" value="1"/>
</dbReference>
<dbReference type="AlphaFoldDB" id="A0A1Y1VE01"/>
<dbReference type="STRING" id="1754191.A0A1Y1VE01"/>
<dbReference type="Pfam" id="PF00561">
    <property type="entry name" value="Abhydrolase_1"/>
    <property type="match status" value="1"/>
</dbReference>
<dbReference type="EMBL" id="MCFH01000012">
    <property type="protein sequence ID" value="ORX53797.1"/>
    <property type="molecule type" value="Genomic_DNA"/>
</dbReference>
<keyword evidence="5" id="KW-1185">Reference proteome</keyword>
<feature type="transmembrane region" description="Helical" evidence="2">
    <location>
        <begin position="232"/>
        <end position="253"/>
    </location>
</feature>
<keyword evidence="2" id="KW-0812">Transmembrane</keyword>
<gene>
    <name evidence="4" type="ORF">BCR36DRAFT_21000</name>
</gene>
<reference evidence="4 5" key="2">
    <citation type="submission" date="2016-08" db="EMBL/GenBank/DDBJ databases">
        <title>Pervasive Adenine N6-methylation of Active Genes in Fungi.</title>
        <authorList>
            <consortium name="DOE Joint Genome Institute"/>
            <person name="Mondo S.J."/>
            <person name="Dannebaum R.O."/>
            <person name="Kuo R.C."/>
            <person name="Labutti K."/>
            <person name="Haridas S."/>
            <person name="Kuo A."/>
            <person name="Salamov A."/>
            <person name="Ahrendt S.R."/>
            <person name="Lipzen A."/>
            <person name="Sullivan W."/>
            <person name="Andreopoulos W.B."/>
            <person name="Clum A."/>
            <person name="Lindquist E."/>
            <person name="Daum C."/>
            <person name="Ramamoorthy G.K."/>
            <person name="Gryganskyi A."/>
            <person name="Culley D."/>
            <person name="Magnuson J.K."/>
            <person name="James T.Y."/>
            <person name="O'Malley M.A."/>
            <person name="Stajich J.E."/>
            <person name="Spatafora J.W."/>
            <person name="Visel A."/>
            <person name="Grigoriev I.V."/>
        </authorList>
    </citation>
    <scope>NUCLEOTIDE SEQUENCE [LARGE SCALE GENOMIC DNA]</scope>
    <source>
        <strain evidence="5">finn</strain>
    </source>
</reference>
<dbReference type="Proteomes" id="UP000193719">
    <property type="component" value="Unassembled WGS sequence"/>
</dbReference>
<evidence type="ECO:0000256" key="1">
    <source>
        <dbReference type="SAM" id="MobiDB-lite"/>
    </source>
</evidence>
<organism evidence="4 5">
    <name type="scientific">Piromyces finnis</name>
    <dbReference type="NCBI Taxonomy" id="1754191"/>
    <lineage>
        <taxon>Eukaryota</taxon>
        <taxon>Fungi</taxon>
        <taxon>Fungi incertae sedis</taxon>
        <taxon>Chytridiomycota</taxon>
        <taxon>Chytridiomycota incertae sedis</taxon>
        <taxon>Neocallimastigomycetes</taxon>
        <taxon>Neocallimastigales</taxon>
        <taxon>Neocallimastigaceae</taxon>
        <taxon>Piromyces</taxon>
    </lineage>
</organism>
<feature type="domain" description="AB hydrolase-1" evidence="3">
    <location>
        <begin position="14"/>
        <end position="95"/>
    </location>
</feature>
<accession>A0A1Y1VE01</accession>
<evidence type="ECO:0000313" key="5">
    <source>
        <dbReference type="Proteomes" id="UP000193719"/>
    </source>
</evidence>
<protein>
    <recommendedName>
        <fullName evidence="3">AB hydrolase-1 domain-containing protein</fullName>
    </recommendedName>
</protein>
<name>A0A1Y1VE01_9FUNG</name>
<reference evidence="4 5" key="1">
    <citation type="submission" date="2016-08" db="EMBL/GenBank/DDBJ databases">
        <title>Genomes of anaerobic fungi encode conserved fungal cellulosomes for biomass hydrolysis.</title>
        <authorList>
            <consortium name="DOE Joint Genome Institute"/>
            <person name="Haitjema C.H."/>
            <person name="Gilmore S.P."/>
            <person name="Henske J.K."/>
            <person name="Solomon K.V."/>
            <person name="De Groot R."/>
            <person name="Kuo A."/>
            <person name="Mondo S.J."/>
            <person name="Salamov A.A."/>
            <person name="Labutti K."/>
            <person name="Zhao Z."/>
            <person name="Chiniquy J."/>
            <person name="Barry K."/>
            <person name="Brewer H.M."/>
            <person name="Purvine S.O."/>
            <person name="Wright A.T."/>
            <person name="Boxma B."/>
            <person name="Van Alen T."/>
            <person name="Hackstein J.H."/>
            <person name="Baker S.E."/>
            <person name="Grigoriev I.V."/>
            <person name="O'Malley M.A."/>
        </authorList>
    </citation>
    <scope>NUCLEOTIDE SEQUENCE [LARGE SCALE GENOMIC DNA]</scope>
    <source>
        <strain evidence="5">finn</strain>
    </source>
</reference>
<dbReference type="InterPro" id="IPR029058">
    <property type="entry name" value="AB_hydrolase_fold"/>
</dbReference>
<feature type="region of interest" description="Disordered" evidence="1">
    <location>
        <begin position="157"/>
        <end position="227"/>
    </location>
</feature>
<evidence type="ECO:0000256" key="2">
    <source>
        <dbReference type="SAM" id="Phobius"/>
    </source>
</evidence>
<keyword evidence="2" id="KW-0472">Membrane</keyword>
<dbReference type="PANTHER" id="PTHR47842:SF1">
    <property type="entry name" value="DUF676 DOMAIN-CONTAINING PROTEIN"/>
    <property type="match status" value="1"/>
</dbReference>
<dbReference type="SUPFAM" id="SSF53474">
    <property type="entry name" value="alpha/beta-Hydrolases"/>
    <property type="match status" value="1"/>
</dbReference>
<dbReference type="Gene3D" id="3.40.50.1820">
    <property type="entry name" value="alpha/beta hydrolase"/>
    <property type="match status" value="1"/>
</dbReference>
<dbReference type="OrthoDB" id="442243at2759"/>
<feature type="compositionally biased region" description="Basic and acidic residues" evidence="1">
    <location>
        <begin position="167"/>
        <end position="177"/>
    </location>
</feature>
<sequence length="388" mass="44282">MSKLKPFKYIKKITIVYIHGFMGDDETFYDFPEFLKNTFELYRVKIINNPYPSFKTRGNFKQSVNKFIDWLYENGGSDPIILMGHSMGGILITEAYKIISYKQSRNKGNDKLNIIGLFGFDSPYFGLAVDSVANAGMKQIEEPLSSAVNYVTSYFGNNNNNNNNESENLKSDKENDIKNNSNESNDNKRDIEENIKSSNNNNSNNSNDDKINDSNNNSDKGNDKKDNNGNQYWNILGVASAVIAGLTVAYGAIVNKDVRESLMFNSQQILTEVSQFLIPYGKFLEPLLEKGNQYQNIDYLINNRVPFKNYYPITKIKDGKESFQATTFISLPSEEKYLKLFDSVPAAEDAANPIYSHVNMFNIRTNRENVFKLLEKCIQDIYDIIKCI</sequence>
<dbReference type="InterPro" id="IPR000073">
    <property type="entry name" value="AB_hydrolase_1"/>
</dbReference>
<evidence type="ECO:0000259" key="3">
    <source>
        <dbReference type="Pfam" id="PF00561"/>
    </source>
</evidence>
<comment type="caution">
    <text evidence="4">The sequence shown here is derived from an EMBL/GenBank/DDBJ whole genome shotgun (WGS) entry which is preliminary data.</text>
</comment>
<keyword evidence="2" id="KW-1133">Transmembrane helix</keyword>
<proteinExistence type="predicted"/>